<evidence type="ECO:0000313" key="3">
    <source>
        <dbReference type="Proteomes" id="UP000018050"/>
    </source>
</evidence>
<dbReference type="GeneID" id="25270290"/>
<feature type="compositionally biased region" description="Low complexity" evidence="1">
    <location>
        <begin position="511"/>
        <end position="588"/>
    </location>
</feature>
<accession>U6GF32</accession>
<sequence>MGGDAATRPRRGAAGAAATAAAAAALLLLFSSSNSSSGSSSSILFCAAATEGSMDLPYMGMPQGPTPFPPSGVSDQLSNFLSAAVPFVSRILSSSSEDGEGGGGDAAAAAAAAAAGPLGALIDLGKKAASALTTSPVSNDTREGIWVPLHAKLGSARDMLGLPGDDAQGVRSAARLLLAAQLPIARFAAEREACTDEEEDMRALKIVNEYPTTKPMLAEYLEQPPDRNIRAAPADLARMYDFMKEILKAFRSSVAAGVLPASMLGTLDSVSADLAVKANGYVATVARLLQLFALQLDACRHLWRFLAFVAPYETAAAAASTPFNFKHPLSPGGAAAAATAAANAAANAATNTASTTPMTPTGAAAGAAAAAARNPYGVSSPIPASLSMHEGEVHVGALHALAQGCLAATSLAFQKDYAEAEDKVELGETPANAFHLLKGQSDHVGAGDAAAADTSSSSSSSSSANDYNHQQETAKASRRLRAINRNQQSASAAAKAPDAAAAAAAAAPAKGDAGAAGTPQAAPPAAAAPAAAGGKSNSPSTSADAAAAATPGGAAAATTPGGAAAATTPGGAAAAAASDAAAGAANTPDDSERR</sequence>
<feature type="region of interest" description="Disordered" evidence="1">
    <location>
        <begin position="445"/>
        <end position="477"/>
    </location>
</feature>
<feature type="compositionally biased region" description="Low complexity" evidence="1">
    <location>
        <begin position="446"/>
        <end position="464"/>
    </location>
</feature>
<reference evidence="2" key="1">
    <citation type="submission" date="2013-10" db="EMBL/GenBank/DDBJ databases">
        <title>Genomic analysis of the causative agents of coccidiosis in chickens.</title>
        <authorList>
            <person name="Reid A.J."/>
            <person name="Blake D."/>
            <person name="Billington K."/>
            <person name="Browne H."/>
            <person name="Dunn M."/>
            <person name="Hung S."/>
            <person name="Kawahara F."/>
            <person name="Miranda-Saavedra D."/>
            <person name="Mourier T."/>
            <person name="Nagra H."/>
            <person name="Otto T.D."/>
            <person name="Rawlings N."/>
            <person name="Sanchez A."/>
            <person name="Sanders M."/>
            <person name="Subramaniam C."/>
            <person name="Tay Y."/>
            <person name="Dear P."/>
            <person name="Doerig C."/>
            <person name="Gruber A."/>
            <person name="Parkinson J."/>
            <person name="Shirley M."/>
            <person name="Wan K.L."/>
            <person name="Berriman M."/>
            <person name="Tomley F."/>
            <person name="Pain A."/>
        </authorList>
    </citation>
    <scope>NUCLEOTIDE SEQUENCE [LARGE SCALE GENOMIC DNA]</scope>
    <source>
        <strain evidence="2">Houghton</strain>
    </source>
</reference>
<evidence type="ECO:0000313" key="2">
    <source>
        <dbReference type="EMBL" id="CDI77164.1"/>
    </source>
</evidence>
<keyword evidence="3" id="KW-1185">Reference proteome</keyword>
<proteinExistence type="predicted"/>
<organism evidence="2 3">
    <name type="scientific">Eimeria acervulina</name>
    <name type="common">Coccidian parasite</name>
    <dbReference type="NCBI Taxonomy" id="5801"/>
    <lineage>
        <taxon>Eukaryota</taxon>
        <taxon>Sar</taxon>
        <taxon>Alveolata</taxon>
        <taxon>Apicomplexa</taxon>
        <taxon>Conoidasida</taxon>
        <taxon>Coccidia</taxon>
        <taxon>Eucoccidiorida</taxon>
        <taxon>Eimeriorina</taxon>
        <taxon>Eimeriidae</taxon>
        <taxon>Eimeria</taxon>
    </lineage>
</organism>
<protein>
    <submittedName>
        <fullName evidence="2">Kelch motif domain-containing protein, putative</fullName>
    </submittedName>
</protein>
<reference evidence="2" key="2">
    <citation type="submission" date="2013-10" db="EMBL/GenBank/DDBJ databases">
        <authorList>
            <person name="Aslett M."/>
        </authorList>
    </citation>
    <scope>NUCLEOTIDE SEQUENCE [LARGE SCALE GENOMIC DNA]</scope>
    <source>
        <strain evidence="2">Houghton</strain>
    </source>
</reference>
<dbReference type="Proteomes" id="UP000018050">
    <property type="component" value="Unassembled WGS sequence"/>
</dbReference>
<feature type="region of interest" description="Disordered" evidence="1">
    <location>
        <begin position="511"/>
        <end position="594"/>
    </location>
</feature>
<feature type="compositionally biased region" description="Polar residues" evidence="1">
    <location>
        <begin position="465"/>
        <end position="474"/>
    </location>
</feature>
<dbReference type="RefSeq" id="XP_013252437.1">
    <property type="nucleotide sequence ID" value="XM_013396983.1"/>
</dbReference>
<dbReference type="VEuPathDB" id="ToxoDB:EAH_00022200"/>
<name>U6GF32_EIMAC</name>
<gene>
    <name evidence="2" type="ORF">EAH_00022200</name>
</gene>
<evidence type="ECO:0000256" key="1">
    <source>
        <dbReference type="SAM" id="MobiDB-lite"/>
    </source>
</evidence>
<dbReference type="EMBL" id="HG670569">
    <property type="protein sequence ID" value="CDI77164.1"/>
    <property type="molecule type" value="Genomic_DNA"/>
</dbReference>
<dbReference type="OrthoDB" id="347204at2759"/>
<dbReference type="OMA" id="CRHLWRF"/>
<dbReference type="AlphaFoldDB" id="U6GF32"/>